<evidence type="ECO:0000256" key="4">
    <source>
        <dbReference type="ARBA" id="ARBA00022692"/>
    </source>
</evidence>
<evidence type="ECO:0000256" key="8">
    <source>
        <dbReference type="ARBA" id="ARBA00023136"/>
    </source>
</evidence>
<keyword evidence="7" id="KW-0520">NAD</keyword>
<evidence type="ECO:0000256" key="1">
    <source>
        <dbReference type="ARBA" id="ARBA00004141"/>
    </source>
</evidence>
<dbReference type="RefSeq" id="YP_009132914.1">
    <property type="nucleotide sequence ID" value="NC_026908.1"/>
</dbReference>
<evidence type="ECO:0000313" key="11">
    <source>
        <dbReference type="EMBL" id="AKA67041.1"/>
    </source>
</evidence>
<gene>
    <name evidence="11" type="primary">ND4L</name>
</gene>
<evidence type="ECO:0000256" key="7">
    <source>
        <dbReference type="ARBA" id="ARBA00023027"/>
    </source>
</evidence>
<sequence>MTKGMIMSGELLLGSFIYISGFFVLLFQWKHILNILLSFEILMLGIVFSFLLTWGLFSSDYSLMMVIVVFGVCEASLGLSLLVSLIRVHGNDYVSSLSLHKL</sequence>
<dbReference type="InterPro" id="IPR039428">
    <property type="entry name" value="NUOK/Mnh_C1-like"/>
</dbReference>
<dbReference type="Pfam" id="PF00420">
    <property type="entry name" value="Oxidored_q2"/>
    <property type="match status" value="1"/>
</dbReference>
<keyword evidence="11" id="KW-0496">Mitochondrion</keyword>
<dbReference type="AlphaFoldDB" id="A0A0U1ZVV2"/>
<organism evidence="11">
    <name type="scientific">Illex argentinus</name>
    <name type="common">Argentine shortfin squid</name>
    <name type="synonym">Ommastrephes argentinus</name>
    <dbReference type="NCBI Taxonomy" id="6628"/>
    <lineage>
        <taxon>Eukaryota</taxon>
        <taxon>Metazoa</taxon>
        <taxon>Spiralia</taxon>
        <taxon>Lophotrochozoa</taxon>
        <taxon>Mollusca</taxon>
        <taxon>Cephalopoda</taxon>
        <taxon>Coleoidea</taxon>
        <taxon>Decapodiformes</taxon>
        <taxon>Oegopsida</taxon>
        <taxon>Ommastrephidae</taxon>
        <taxon>Illex</taxon>
    </lineage>
</organism>
<feature type="transmembrane region" description="Helical" evidence="10">
    <location>
        <begin position="6"/>
        <end position="27"/>
    </location>
</feature>
<dbReference type="EMBL" id="KP336702">
    <property type="protein sequence ID" value="AKA67041.1"/>
    <property type="molecule type" value="Genomic_DNA"/>
</dbReference>
<reference evidence="11" key="1">
    <citation type="journal article" date="2015" name="Mitochondrial DNA">
        <title>Complete mitochondrial genome of Argentine shortfin squid (Illex argentines).</title>
        <authorList>
            <person name="Jiang L."/>
            <person name="Liu W."/>
            <person name="Zhang J."/>
            <person name="Zhu A."/>
            <person name="Wu C."/>
        </authorList>
    </citation>
    <scope>NUCLEOTIDE SEQUENCE</scope>
</reference>
<comment type="similarity">
    <text evidence="2">Belongs to the complex I subunit 4L family.</text>
</comment>
<protein>
    <recommendedName>
        <fullName evidence="3">NADH-ubiquinone oxidoreductase chain 4L</fullName>
    </recommendedName>
    <alternativeName>
        <fullName evidence="9">NADH dehydrogenase subunit 4L</fullName>
    </alternativeName>
</protein>
<name>A0A0U1ZVV2_ILLAR</name>
<dbReference type="GO" id="GO:0016020">
    <property type="term" value="C:membrane"/>
    <property type="evidence" value="ECO:0007669"/>
    <property type="project" value="UniProtKB-SubCell"/>
</dbReference>
<keyword evidence="6 10" id="KW-1133">Transmembrane helix</keyword>
<evidence type="ECO:0000256" key="2">
    <source>
        <dbReference type="ARBA" id="ARBA00010519"/>
    </source>
</evidence>
<evidence type="ECO:0000256" key="3">
    <source>
        <dbReference type="ARBA" id="ARBA00016612"/>
    </source>
</evidence>
<accession>A0A0U1ZVV2</accession>
<dbReference type="Gene3D" id="1.10.287.3510">
    <property type="match status" value="1"/>
</dbReference>
<feature type="transmembrane region" description="Helical" evidence="10">
    <location>
        <begin position="34"/>
        <end position="57"/>
    </location>
</feature>
<keyword evidence="4 10" id="KW-0812">Transmembrane</keyword>
<dbReference type="GeneID" id="24143654"/>
<geneLocation type="mitochondrion" evidence="11"/>
<keyword evidence="8 10" id="KW-0472">Membrane</keyword>
<evidence type="ECO:0000256" key="6">
    <source>
        <dbReference type="ARBA" id="ARBA00022989"/>
    </source>
</evidence>
<proteinExistence type="inferred from homology"/>
<evidence type="ECO:0000256" key="5">
    <source>
        <dbReference type="ARBA" id="ARBA00022967"/>
    </source>
</evidence>
<dbReference type="CTD" id="4539"/>
<feature type="transmembrane region" description="Helical" evidence="10">
    <location>
        <begin position="63"/>
        <end position="86"/>
    </location>
</feature>
<evidence type="ECO:0000256" key="10">
    <source>
        <dbReference type="SAM" id="Phobius"/>
    </source>
</evidence>
<keyword evidence="5" id="KW-1278">Translocase</keyword>
<evidence type="ECO:0000256" key="9">
    <source>
        <dbReference type="ARBA" id="ARBA00031586"/>
    </source>
</evidence>
<comment type="subcellular location">
    <subcellularLocation>
        <location evidence="1">Membrane</location>
        <topology evidence="1">Multi-pass membrane protein</topology>
    </subcellularLocation>
</comment>